<protein>
    <submittedName>
        <fullName evidence="3">FATC domain-containing protein</fullName>
    </submittedName>
</protein>
<name>A0A183T7D6_SCHSO</name>
<accession>A0A183T7D6</accession>
<dbReference type="OrthoDB" id="6261200at2759"/>
<dbReference type="STRING" id="70667.A0A183T7D6"/>
<evidence type="ECO:0000313" key="3">
    <source>
        <dbReference type="WBParaSite" id="SSLN_0001284601-mRNA-1"/>
    </source>
</evidence>
<sequence length="608" mass="68282">MLKGELLNVGEAKRAIGDVVDDYGTSACPNLDQYFLLAQESASKTAEMLKSCRLQHDQIIQKCVSNLDCINSADQQPDRGEFHWLSAVLETQNGRLATYCRQFHMCRPYWQEYATLWQTFTTEAVRQKHQIEMLQLNRLPSEQMSASSKRNEANMGTIRDHAVNLCSSALTLQRLGTKLVWKARHSELALGLNTVAYLDDVARPADGRGSQKSLRHQETLDNDVEFVCLTFDAVVSDLCNLAKSHKIESFLPPNLKIDVANLANEVNSEIGVGEFNELQETTFPHAKRESSVSAEVSVTDVEACMDRLREELDWLREHGLLIPLNNTQVHYATQRDSEFWSGTEFNERSPAPLAAPRLCSSWVRKKSLELSKLDAALKLHENRTVQLCHISEQLSSACEDPRVRDELRQAADELHISMETARGIVNRRRTRLSAWQSTCATFESALLMNAAGEEVEGEQTLPEMLCREFDPHGTGTGHTLETVEHTLDAQLVEEERQLVAVACQGEPQLNERVVQSIKTSLKEWHTVCNLLKLDRSPVNGEEAVGDDRTQLGMSSVEVSNPAQSETALNKLSFWLDTVRTFVESNKASLGGHFDQETVLARLKVKILL</sequence>
<evidence type="ECO:0000313" key="1">
    <source>
        <dbReference type="EMBL" id="VDL98769.1"/>
    </source>
</evidence>
<reference evidence="1 2" key="2">
    <citation type="submission" date="2018-11" db="EMBL/GenBank/DDBJ databases">
        <authorList>
            <consortium name="Pathogen Informatics"/>
        </authorList>
    </citation>
    <scope>NUCLEOTIDE SEQUENCE [LARGE SCALE GENOMIC DNA]</scope>
    <source>
        <strain evidence="1 2">NST_G2</strain>
    </source>
</reference>
<dbReference type="WBParaSite" id="SSLN_0001284601-mRNA-1">
    <property type="protein sequence ID" value="SSLN_0001284601-mRNA-1"/>
    <property type="gene ID" value="SSLN_0001284601"/>
</dbReference>
<dbReference type="EMBL" id="UYSU01037228">
    <property type="protein sequence ID" value="VDL98769.1"/>
    <property type="molecule type" value="Genomic_DNA"/>
</dbReference>
<reference evidence="3" key="1">
    <citation type="submission" date="2016-06" db="UniProtKB">
        <authorList>
            <consortium name="WormBaseParasite"/>
        </authorList>
    </citation>
    <scope>IDENTIFICATION</scope>
</reference>
<organism evidence="3">
    <name type="scientific">Schistocephalus solidus</name>
    <name type="common">Tapeworm</name>
    <dbReference type="NCBI Taxonomy" id="70667"/>
    <lineage>
        <taxon>Eukaryota</taxon>
        <taxon>Metazoa</taxon>
        <taxon>Spiralia</taxon>
        <taxon>Lophotrochozoa</taxon>
        <taxon>Platyhelminthes</taxon>
        <taxon>Cestoda</taxon>
        <taxon>Eucestoda</taxon>
        <taxon>Diphyllobothriidea</taxon>
        <taxon>Diphyllobothriidae</taxon>
        <taxon>Schistocephalus</taxon>
    </lineage>
</organism>
<keyword evidence="2" id="KW-1185">Reference proteome</keyword>
<evidence type="ECO:0000313" key="2">
    <source>
        <dbReference type="Proteomes" id="UP000275846"/>
    </source>
</evidence>
<dbReference type="AlphaFoldDB" id="A0A183T7D6"/>
<dbReference type="Proteomes" id="UP000275846">
    <property type="component" value="Unassembled WGS sequence"/>
</dbReference>
<gene>
    <name evidence="1" type="ORF">SSLN_LOCUS12384</name>
</gene>
<proteinExistence type="predicted"/>